<dbReference type="EMBL" id="JAHESF010000013">
    <property type="protein sequence ID" value="MBT1698105.1"/>
    <property type="molecule type" value="Genomic_DNA"/>
</dbReference>
<name>A0AAP2DKN7_9BACT</name>
<keyword evidence="3" id="KW-0597">Phosphoprotein</keyword>
<evidence type="ECO:0000256" key="6">
    <source>
        <dbReference type="SAM" id="Coils"/>
    </source>
</evidence>
<feature type="domain" description="Histidine kinase" evidence="10">
    <location>
        <begin position="478"/>
        <end position="689"/>
    </location>
</feature>
<feature type="signal peptide" evidence="9">
    <location>
        <begin position="1"/>
        <end position="34"/>
    </location>
</feature>
<dbReference type="CDD" id="cd00082">
    <property type="entry name" value="HisKA"/>
    <property type="match status" value="1"/>
</dbReference>
<dbReference type="AlphaFoldDB" id="A0AAP2DKN7"/>
<keyword evidence="8" id="KW-0812">Transmembrane</keyword>
<dbReference type="GO" id="GO:0007234">
    <property type="term" value="P:osmosensory signaling via phosphorelay pathway"/>
    <property type="evidence" value="ECO:0007669"/>
    <property type="project" value="TreeGrafter"/>
</dbReference>
<reference evidence="11 12" key="1">
    <citation type="submission" date="2021-05" db="EMBL/GenBank/DDBJ databases">
        <title>A Polyphasic approach of four new species of the genus Ohtaekwangia: Ohtaekwangia histidinii sp. nov., Ohtaekwangia cretensis sp. nov., Ohtaekwangia indiensis sp. nov., Ohtaekwangia reichenbachii sp. nov. from diverse environment.</title>
        <authorList>
            <person name="Octaviana S."/>
        </authorList>
    </citation>
    <scope>NUCLEOTIDE SEQUENCE [LARGE SCALE GENOMIC DNA]</scope>
    <source>
        <strain evidence="11 12">PWU4</strain>
    </source>
</reference>
<evidence type="ECO:0000313" key="12">
    <source>
        <dbReference type="Proteomes" id="UP001319200"/>
    </source>
</evidence>
<comment type="caution">
    <text evidence="11">The sequence shown here is derived from an EMBL/GenBank/DDBJ whole genome shotgun (WGS) entry which is preliminary data.</text>
</comment>
<feature type="transmembrane region" description="Helical" evidence="8">
    <location>
        <begin position="409"/>
        <end position="429"/>
    </location>
</feature>
<evidence type="ECO:0000256" key="9">
    <source>
        <dbReference type="SAM" id="SignalP"/>
    </source>
</evidence>
<dbReference type="Gene3D" id="3.30.565.10">
    <property type="entry name" value="Histidine kinase-like ATPase, C-terminal domain"/>
    <property type="match status" value="1"/>
</dbReference>
<protein>
    <recommendedName>
        <fullName evidence="2">histidine kinase</fullName>
        <ecNumber evidence="2">2.7.13.3</ecNumber>
    </recommendedName>
</protein>
<proteinExistence type="predicted"/>
<gene>
    <name evidence="11" type="ORF">KK083_14525</name>
</gene>
<keyword evidence="8" id="KW-0472">Membrane</keyword>
<accession>A0AAP2DKN7</accession>
<dbReference type="PANTHER" id="PTHR42878">
    <property type="entry name" value="TWO-COMPONENT HISTIDINE KINASE"/>
    <property type="match status" value="1"/>
</dbReference>
<dbReference type="SMART" id="SM00387">
    <property type="entry name" value="HATPase_c"/>
    <property type="match status" value="1"/>
</dbReference>
<dbReference type="EC" id="2.7.13.3" evidence="2"/>
<dbReference type="InterPro" id="IPR036890">
    <property type="entry name" value="HATPase_C_sf"/>
</dbReference>
<dbReference type="GO" id="GO:0000155">
    <property type="term" value="F:phosphorelay sensor kinase activity"/>
    <property type="evidence" value="ECO:0007669"/>
    <property type="project" value="InterPro"/>
</dbReference>
<dbReference type="InterPro" id="IPR004358">
    <property type="entry name" value="Sig_transdc_His_kin-like_C"/>
</dbReference>
<evidence type="ECO:0000256" key="4">
    <source>
        <dbReference type="ARBA" id="ARBA00022679"/>
    </source>
</evidence>
<dbReference type="InterPro" id="IPR050351">
    <property type="entry name" value="BphY/WalK/GraS-like"/>
</dbReference>
<dbReference type="SUPFAM" id="SSF55874">
    <property type="entry name" value="ATPase domain of HSP90 chaperone/DNA topoisomerase II/histidine kinase"/>
    <property type="match status" value="1"/>
</dbReference>
<evidence type="ECO:0000259" key="10">
    <source>
        <dbReference type="PROSITE" id="PS50109"/>
    </source>
</evidence>
<dbReference type="Proteomes" id="UP001319200">
    <property type="component" value="Unassembled WGS sequence"/>
</dbReference>
<evidence type="ECO:0000256" key="1">
    <source>
        <dbReference type="ARBA" id="ARBA00000085"/>
    </source>
</evidence>
<feature type="chain" id="PRO_5043007860" description="histidine kinase" evidence="9">
    <location>
        <begin position="35"/>
        <end position="704"/>
    </location>
</feature>
<dbReference type="PRINTS" id="PR00344">
    <property type="entry name" value="BCTRLSENSOR"/>
</dbReference>
<feature type="coiled-coil region" evidence="6">
    <location>
        <begin position="377"/>
        <end position="467"/>
    </location>
</feature>
<keyword evidence="9" id="KW-0732">Signal</keyword>
<evidence type="ECO:0000256" key="2">
    <source>
        <dbReference type="ARBA" id="ARBA00012438"/>
    </source>
</evidence>
<evidence type="ECO:0000256" key="3">
    <source>
        <dbReference type="ARBA" id="ARBA00022553"/>
    </source>
</evidence>
<dbReference type="InterPro" id="IPR003661">
    <property type="entry name" value="HisK_dim/P_dom"/>
</dbReference>
<sequence length="704" mass="79244">MKRTVQQRLMAVVTRYSIFFFTGALLCMATTVHAQDKHMVQVKTFDQQLQPMKNVEVSINGREFVSVGSKGSAFIELSDSDLPVKSVRLSNDQLEAASWNYSKGTLEVIVRKKSYQVTPWFVRDKSNAAVANAKITYAGKKTVTVSSNASGKFELPLALDEQVGAATQFSIPGYRIISLKTSETENVLIAERIDPSPRSGEGGERSKPGEAGEAASKPAAKEYFKNFDLSMLDSIQSITVFYAVFKNYQMRDLSPEMKAKLDAKFNSLVKQLEDSVIRVERTNFIGRISDSSLVAEDIKNLLEQVRLEGKMLEDQRTEFDQKIKLIQDKLVGGVENMDAATRARLLSDLTLLELLLRQNESLFFKNQNDYRQIIDGIKEKFFNLEHLENKLSESEAQRLEEQRVFRRQLMIILGVAGVFAILIVLLVRFSIRLRKQKKELVEANAEIKRINENLEGLVAERTKLLAEAHRELDTFLYRASHDLRSPVCSIIGLCNIAYHLSSGESRDLIDRVVQTTIGMDKLLKKLSIISEINQPSNFSSITLLEVVENTWYNYSKTVKDNRVKFVIDCPGDLMINSYPNLIEAILANLIENAIYYSMMKGAENARIEFTASIKGDQVEFSLLDNGIGVDNAIHNRLFDMFFKGHEQSKGNGLGLYIVRKSVQALEGTIAVESVPDKFARFVVRLPLKEAPVVEVAVATELQLS</sequence>
<evidence type="ECO:0000256" key="5">
    <source>
        <dbReference type="ARBA" id="ARBA00022777"/>
    </source>
</evidence>
<dbReference type="Pfam" id="PF02518">
    <property type="entry name" value="HATPase_c"/>
    <property type="match status" value="1"/>
</dbReference>
<keyword evidence="5 11" id="KW-0418">Kinase</keyword>
<keyword evidence="12" id="KW-1185">Reference proteome</keyword>
<comment type="catalytic activity">
    <reaction evidence="1">
        <text>ATP + protein L-histidine = ADP + protein N-phospho-L-histidine.</text>
        <dbReference type="EC" id="2.7.13.3"/>
    </reaction>
</comment>
<dbReference type="GO" id="GO:0030295">
    <property type="term" value="F:protein kinase activator activity"/>
    <property type="evidence" value="ECO:0007669"/>
    <property type="project" value="TreeGrafter"/>
</dbReference>
<dbReference type="PANTHER" id="PTHR42878:SF15">
    <property type="entry name" value="BACTERIOPHYTOCHROME"/>
    <property type="match status" value="1"/>
</dbReference>
<evidence type="ECO:0000256" key="7">
    <source>
        <dbReference type="SAM" id="MobiDB-lite"/>
    </source>
</evidence>
<evidence type="ECO:0000256" key="8">
    <source>
        <dbReference type="SAM" id="Phobius"/>
    </source>
</evidence>
<dbReference type="InterPro" id="IPR036097">
    <property type="entry name" value="HisK_dim/P_sf"/>
</dbReference>
<dbReference type="RefSeq" id="WP_254163977.1">
    <property type="nucleotide sequence ID" value="NZ_JAHESF010000013.1"/>
</dbReference>
<feature type="compositionally biased region" description="Basic and acidic residues" evidence="7">
    <location>
        <begin position="191"/>
        <end position="210"/>
    </location>
</feature>
<organism evidence="11 12">
    <name type="scientific">Chryseosolibacter histidini</name>
    <dbReference type="NCBI Taxonomy" id="2782349"/>
    <lineage>
        <taxon>Bacteria</taxon>
        <taxon>Pseudomonadati</taxon>
        <taxon>Bacteroidota</taxon>
        <taxon>Cytophagia</taxon>
        <taxon>Cytophagales</taxon>
        <taxon>Chryseotaleaceae</taxon>
        <taxon>Chryseosolibacter</taxon>
    </lineage>
</organism>
<keyword evidence="8" id="KW-1133">Transmembrane helix</keyword>
<dbReference type="CDD" id="cd00075">
    <property type="entry name" value="HATPase"/>
    <property type="match status" value="1"/>
</dbReference>
<dbReference type="PROSITE" id="PS50109">
    <property type="entry name" value="HIS_KIN"/>
    <property type="match status" value="1"/>
</dbReference>
<dbReference type="SUPFAM" id="SSF47384">
    <property type="entry name" value="Homodimeric domain of signal transducing histidine kinase"/>
    <property type="match status" value="1"/>
</dbReference>
<dbReference type="InterPro" id="IPR003594">
    <property type="entry name" value="HATPase_dom"/>
</dbReference>
<dbReference type="Gene3D" id="1.10.287.130">
    <property type="match status" value="1"/>
</dbReference>
<keyword evidence="4" id="KW-0808">Transferase</keyword>
<evidence type="ECO:0000313" key="11">
    <source>
        <dbReference type="EMBL" id="MBT1698105.1"/>
    </source>
</evidence>
<feature type="region of interest" description="Disordered" evidence="7">
    <location>
        <begin position="190"/>
        <end position="215"/>
    </location>
</feature>
<dbReference type="InterPro" id="IPR005467">
    <property type="entry name" value="His_kinase_dom"/>
</dbReference>
<dbReference type="GO" id="GO:0000156">
    <property type="term" value="F:phosphorelay response regulator activity"/>
    <property type="evidence" value="ECO:0007669"/>
    <property type="project" value="TreeGrafter"/>
</dbReference>
<keyword evidence="6" id="KW-0175">Coiled coil</keyword>